<reference evidence="2 5" key="3">
    <citation type="submission" date="2020-04" db="EMBL/GenBank/DDBJ databases">
        <title>Antimicrobial susceptibility and clonality of vaginal-derived multi-drug resistant Mobiluncus isolates in China.</title>
        <authorList>
            <person name="Zhang X."/>
        </authorList>
    </citation>
    <scope>NUCLEOTIDE SEQUENCE [LARGE SCALE GENOMIC DNA]</scope>
    <source>
        <strain evidence="2 5">13</strain>
    </source>
</reference>
<evidence type="ECO:0000313" key="3">
    <source>
        <dbReference type="EMBL" id="STO16431.1"/>
    </source>
</evidence>
<dbReference type="EMBL" id="VSZY01000001">
    <property type="protein sequence ID" value="MCU9967985.1"/>
    <property type="molecule type" value="Genomic_DNA"/>
</dbReference>
<dbReference type="EMBL" id="UGGQ01000006">
    <property type="protein sequence ID" value="STO16431.1"/>
    <property type="molecule type" value="Genomic_DNA"/>
</dbReference>
<proteinExistence type="predicted"/>
<evidence type="ECO:0000313" key="5">
    <source>
        <dbReference type="Proteomes" id="UP000578252"/>
    </source>
</evidence>
<accession>A0A2J9KN30</accession>
<evidence type="ECO:0000313" key="1">
    <source>
        <dbReference type="EMBL" id="MCU9967985.1"/>
    </source>
</evidence>
<comment type="caution">
    <text evidence="2">The sequence shown here is derived from an EMBL/GenBank/DDBJ whole genome shotgun (WGS) entry which is preliminary data.</text>
</comment>
<dbReference type="Proteomes" id="UP000255284">
    <property type="component" value="Unassembled WGS sequence"/>
</dbReference>
<reference evidence="3 4" key="1">
    <citation type="submission" date="2018-06" db="EMBL/GenBank/DDBJ databases">
        <authorList>
            <consortium name="Pathogen Informatics"/>
            <person name="Doyle S."/>
        </authorList>
    </citation>
    <scope>NUCLEOTIDE SEQUENCE [LARGE SCALE GENOMIC DNA]</scope>
    <source>
        <strain evidence="3 4">NCTC11819</strain>
    </source>
</reference>
<dbReference type="AlphaFoldDB" id="A0A2J9KN30"/>
<organism evidence="2 5">
    <name type="scientific">Mobiluncus mulieris</name>
    <dbReference type="NCBI Taxonomy" id="2052"/>
    <lineage>
        <taxon>Bacteria</taxon>
        <taxon>Bacillati</taxon>
        <taxon>Actinomycetota</taxon>
        <taxon>Actinomycetes</taxon>
        <taxon>Actinomycetales</taxon>
        <taxon>Actinomycetaceae</taxon>
        <taxon>Mobiluncus</taxon>
    </lineage>
</organism>
<sequence length="81" mass="9216">MDVELVFIPHSRERMEMRGVTELQIRELLRRYSLSAPGNKPGRMRYTGNLSSGETLSVVIQPPLDETGPYTVITAYFKGEE</sequence>
<gene>
    <name evidence="1" type="ORF">FYZ43_00810</name>
    <name evidence="2" type="ORF">HHJ78_00230</name>
    <name evidence="3" type="ORF">NCTC11819_00998</name>
</gene>
<protein>
    <submittedName>
        <fullName evidence="2">DUF4258 domain-containing protein</fullName>
    </submittedName>
</protein>
<dbReference type="EMBL" id="JABCUR010000001">
    <property type="protein sequence ID" value="NMW64003.1"/>
    <property type="molecule type" value="Genomic_DNA"/>
</dbReference>
<dbReference type="Proteomes" id="UP001209486">
    <property type="component" value="Unassembled WGS sequence"/>
</dbReference>
<evidence type="ECO:0000313" key="6">
    <source>
        <dbReference type="Proteomes" id="UP001209486"/>
    </source>
</evidence>
<dbReference type="Proteomes" id="UP000578252">
    <property type="component" value="Unassembled WGS sequence"/>
</dbReference>
<reference evidence="1 6" key="2">
    <citation type="submission" date="2019-08" db="EMBL/GenBank/DDBJ databases">
        <title>Comparison of rpoB and gyrB Sequences from Mobiluncus Species and Development of a Multiplex PCR Method for Clinical Detection of Mobiluncus curtisii and Mobiluncus mulieris.</title>
        <authorList>
            <person name="Yang L."/>
            <person name="Shen Y."/>
            <person name="Xu G."/>
            <person name="Shu L.-B."/>
            <person name="Hu J."/>
            <person name="Zhang R."/>
            <person name="Wang Y."/>
            <person name="Zhou H.-W."/>
            <person name="Zhang X."/>
        </authorList>
    </citation>
    <scope>NUCLEOTIDE SEQUENCE [LARGE SCALE GENOMIC DNA]</scope>
    <source>
        <strain evidence="1 6">M26</strain>
    </source>
</reference>
<evidence type="ECO:0000313" key="4">
    <source>
        <dbReference type="Proteomes" id="UP000255284"/>
    </source>
</evidence>
<evidence type="ECO:0000313" key="2">
    <source>
        <dbReference type="EMBL" id="NMW64003.1"/>
    </source>
</evidence>
<name>A0A2J9KN30_9ACTO</name>